<keyword evidence="2" id="KW-0808">Transferase</keyword>
<evidence type="ECO:0000313" key="4">
    <source>
        <dbReference type="EMBL" id="GGD70763.1"/>
    </source>
</evidence>
<evidence type="ECO:0000313" key="5">
    <source>
        <dbReference type="Proteomes" id="UP000612349"/>
    </source>
</evidence>
<dbReference type="CDD" id="cd06223">
    <property type="entry name" value="PRTases_typeI"/>
    <property type="match status" value="1"/>
</dbReference>
<feature type="domain" description="Phosphoribosyltransferase" evidence="3">
    <location>
        <begin position="19"/>
        <end position="161"/>
    </location>
</feature>
<organism evidence="4 5">
    <name type="scientific">Croceicoccus mobilis</name>
    <dbReference type="NCBI Taxonomy" id="1703339"/>
    <lineage>
        <taxon>Bacteria</taxon>
        <taxon>Pseudomonadati</taxon>
        <taxon>Pseudomonadota</taxon>
        <taxon>Alphaproteobacteria</taxon>
        <taxon>Sphingomonadales</taxon>
        <taxon>Erythrobacteraceae</taxon>
        <taxon>Croceicoccus</taxon>
    </lineage>
</organism>
<evidence type="ECO:0000256" key="2">
    <source>
        <dbReference type="ARBA" id="ARBA00022679"/>
    </source>
</evidence>
<dbReference type="EMBL" id="BMIP01000004">
    <property type="protein sequence ID" value="GGD70763.1"/>
    <property type="molecule type" value="Genomic_DNA"/>
</dbReference>
<reference evidence="4" key="1">
    <citation type="journal article" date="2014" name="Int. J. Syst. Evol. Microbiol.">
        <title>Complete genome sequence of Corynebacterium casei LMG S-19264T (=DSM 44701T), isolated from a smear-ripened cheese.</title>
        <authorList>
            <consortium name="US DOE Joint Genome Institute (JGI-PGF)"/>
            <person name="Walter F."/>
            <person name="Albersmeier A."/>
            <person name="Kalinowski J."/>
            <person name="Ruckert C."/>
        </authorList>
    </citation>
    <scope>NUCLEOTIDE SEQUENCE</scope>
    <source>
        <strain evidence="4">CGMCC 1.15360</strain>
    </source>
</reference>
<accession>A0A916Z0J9</accession>
<keyword evidence="5" id="KW-1185">Reference proteome</keyword>
<dbReference type="Pfam" id="PF00156">
    <property type="entry name" value="Pribosyltran"/>
    <property type="match status" value="1"/>
</dbReference>
<dbReference type="Proteomes" id="UP000612349">
    <property type="component" value="Unassembled WGS sequence"/>
</dbReference>
<evidence type="ECO:0000256" key="1">
    <source>
        <dbReference type="ARBA" id="ARBA00022676"/>
    </source>
</evidence>
<evidence type="ECO:0000259" key="3">
    <source>
        <dbReference type="Pfam" id="PF00156"/>
    </source>
</evidence>
<name>A0A916Z0J9_9SPHN</name>
<gene>
    <name evidence="4" type="ORF">GCM10010990_20350</name>
</gene>
<dbReference type="InterPro" id="IPR000836">
    <property type="entry name" value="PRTase_dom"/>
</dbReference>
<dbReference type="InterPro" id="IPR029057">
    <property type="entry name" value="PRTase-like"/>
</dbReference>
<dbReference type="PANTHER" id="PTHR43363:SF1">
    <property type="entry name" value="HYPOXANTHINE-GUANINE PHOSPHORIBOSYLTRANSFERASE"/>
    <property type="match status" value="1"/>
</dbReference>
<reference evidence="4" key="2">
    <citation type="submission" date="2020-09" db="EMBL/GenBank/DDBJ databases">
        <authorList>
            <person name="Sun Q."/>
            <person name="Zhou Y."/>
        </authorList>
    </citation>
    <scope>NUCLEOTIDE SEQUENCE</scope>
    <source>
        <strain evidence="4">CGMCC 1.15360</strain>
    </source>
</reference>
<dbReference type="GO" id="GO:0016757">
    <property type="term" value="F:glycosyltransferase activity"/>
    <property type="evidence" value="ECO:0007669"/>
    <property type="project" value="UniProtKB-KW"/>
</dbReference>
<dbReference type="Gene3D" id="3.40.50.2020">
    <property type="match status" value="1"/>
</dbReference>
<keyword evidence="1 4" id="KW-0328">Glycosyltransferase</keyword>
<dbReference type="SUPFAM" id="SSF53271">
    <property type="entry name" value="PRTase-like"/>
    <property type="match status" value="1"/>
</dbReference>
<proteinExistence type="predicted"/>
<dbReference type="RefSeq" id="WP_066774240.1">
    <property type="nucleotide sequence ID" value="NZ_BMIP01000004.1"/>
</dbReference>
<sequence>MSDTSTTETGEPQLHYLEYYEDFLAKVRELSRQVADGDWKPDFIIGVGRGGLVPAVYISHQLELPMLSIDHSSKVPGFADELLARVASMTAEGTKMLFVDDINDSGGTIAYIRERLGEGGCETANMRYAVVINNQSSSVSVDMWADMIDRAEDKRWFVFPWESVGTREAIIEEAQSVPERLS</sequence>
<protein>
    <submittedName>
        <fullName evidence="4">Phosphoribosyltransferase</fullName>
    </submittedName>
</protein>
<dbReference type="OrthoDB" id="199120at2"/>
<dbReference type="PANTHER" id="PTHR43363">
    <property type="entry name" value="HYPOXANTHINE PHOSPHORIBOSYLTRANSFERASE"/>
    <property type="match status" value="1"/>
</dbReference>
<dbReference type="AlphaFoldDB" id="A0A916Z0J9"/>
<comment type="caution">
    <text evidence="4">The sequence shown here is derived from an EMBL/GenBank/DDBJ whole genome shotgun (WGS) entry which is preliminary data.</text>
</comment>